<keyword evidence="1" id="KW-1133">Transmembrane helix</keyword>
<keyword evidence="1" id="KW-0472">Membrane</keyword>
<reference evidence="2" key="1">
    <citation type="journal article" date="2021" name="Open Biol.">
        <title>Shared evolutionary footprints suggest mitochondrial oxidative damage underlies multiple complex I losses in fungi.</title>
        <authorList>
            <person name="Schikora-Tamarit M.A."/>
            <person name="Marcet-Houben M."/>
            <person name="Nosek J."/>
            <person name="Gabaldon T."/>
        </authorList>
    </citation>
    <scope>NUCLEOTIDE SEQUENCE</scope>
    <source>
        <strain evidence="2">CBS2887</strain>
    </source>
</reference>
<evidence type="ECO:0000313" key="3">
    <source>
        <dbReference type="Proteomes" id="UP000774326"/>
    </source>
</evidence>
<proteinExistence type="predicted"/>
<name>A0A9P8Q6U7_WICPI</name>
<sequence length="146" mass="16902">MEIERNAWKFDGSRQQCGHCLEQRWFDPFGDLLGLDLWFTFFIFILGVNVHICLLHVTKLVETETVFQLQLTLVFNVKSKDWRTQQVDLFTSGNSQDTQLLVRVPFDTFNMVTFFDLILTENLDVVNFTPSENFPDLNSTVIGTSG</sequence>
<feature type="transmembrane region" description="Helical" evidence="1">
    <location>
        <begin position="37"/>
        <end position="57"/>
    </location>
</feature>
<organism evidence="2 3">
    <name type="scientific">Wickerhamomyces pijperi</name>
    <name type="common">Yeast</name>
    <name type="synonym">Pichia pijperi</name>
    <dbReference type="NCBI Taxonomy" id="599730"/>
    <lineage>
        <taxon>Eukaryota</taxon>
        <taxon>Fungi</taxon>
        <taxon>Dikarya</taxon>
        <taxon>Ascomycota</taxon>
        <taxon>Saccharomycotina</taxon>
        <taxon>Saccharomycetes</taxon>
        <taxon>Phaffomycetales</taxon>
        <taxon>Wickerhamomycetaceae</taxon>
        <taxon>Wickerhamomyces</taxon>
    </lineage>
</organism>
<evidence type="ECO:0000313" key="2">
    <source>
        <dbReference type="EMBL" id="KAH3685076.1"/>
    </source>
</evidence>
<keyword evidence="3" id="KW-1185">Reference proteome</keyword>
<dbReference type="AlphaFoldDB" id="A0A9P8Q6U7"/>
<gene>
    <name evidence="2" type="ORF">WICPIJ_003953</name>
</gene>
<comment type="caution">
    <text evidence="2">The sequence shown here is derived from an EMBL/GenBank/DDBJ whole genome shotgun (WGS) entry which is preliminary data.</text>
</comment>
<keyword evidence="1" id="KW-0812">Transmembrane</keyword>
<protein>
    <submittedName>
        <fullName evidence="2">Uncharacterized protein</fullName>
    </submittedName>
</protein>
<reference evidence="2" key="2">
    <citation type="submission" date="2021-01" db="EMBL/GenBank/DDBJ databases">
        <authorList>
            <person name="Schikora-Tamarit M.A."/>
        </authorList>
    </citation>
    <scope>NUCLEOTIDE SEQUENCE</scope>
    <source>
        <strain evidence="2">CBS2887</strain>
    </source>
</reference>
<dbReference type="EMBL" id="JAEUBG010002181">
    <property type="protein sequence ID" value="KAH3685076.1"/>
    <property type="molecule type" value="Genomic_DNA"/>
</dbReference>
<dbReference type="Proteomes" id="UP000774326">
    <property type="component" value="Unassembled WGS sequence"/>
</dbReference>
<evidence type="ECO:0000256" key="1">
    <source>
        <dbReference type="SAM" id="Phobius"/>
    </source>
</evidence>
<accession>A0A9P8Q6U7</accession>